<dbReference type="Proteomes" id="UP001472677">
    <property type="component" value="Unassembled WGS sequence"/>
</dbReference>
<evidence type="ECO:0000313" key="2">
    <source>
        <dbReference type="Proteomes" id="UP001472677"/>
    </source>
</evidence>
<accession>A0ABR2FR03</accession>
<name>A0ABR2FR03_9ROSI</name>
<gene>
    <name evidence="1" type="ORF">V6N12_068662</name>
</gene>
<sequence>MHCSDNLPCQDDKGDASAGRQRVLPGQIILAGTSEFGRASCCVTGLSLSPAELVHAFGLGHEPYSLVS</sequence>
<proteinExistence type="predicted"/>
<evidence type="ECO:0000313" key="1">
    <source>
        <dbReference type="EMBL" id="KAK8584418.1"/>
    </source>
</evidence>
<reference evidence="1 2" key="1">
    <citation type="journal article" date="2024" name="G3 (Bethesda)">
        <title>Genome assembly of Hibiscus sabdariffa L. provides insights into metabolisms of medicinal natural products.</title>
        <authorList>
            <person name="Kim T."/>
        </authorList>
    </citation>
    <scope>NUCLEOTIDE SEQUENCE [LARGE SCALE GENOMIC DNA]</scope>
    <source>
        <strain evidence="1">TK-2024</strain>
        <tissue evidence="1">Old leaves</tissue>
    </source>
</reference>
<protein>
    <submittedName>
        <fullName evidence="1">Uncharacterized protein</fullName>
    </submittedName>
</protein>
<dbReference type="EMBL" id="JBBPBM010000005">
    <property type="protein sequence ID" value="KAK8584418.1"/>
    <property type="molecule type" value="Genomic_DNA"/>
</dbReference>
<comment type="caution">
    <text evidence="1">The sequence shown here is derived from an EMBL/GenBank/DDBJ whole genome shotgun (WGS) entry which is preliminary data.</text>
</comment>
<keyword evidence="2" id="KW-1185">Reference proteome</keyword>
<organism evidence="1 2">
    <name type="scientific">Hibiscus sabdariffa</name>
    <name type="common">roselle</name>
    <dbReference type="NCBI Taxonomy" id="183260"/>
    <lineage>
        <taxon>Eukaryota</taxon>
        <taxon>Viridiplantae</taxon>
        <taxon>Streptophyta</taxon>
        <taxon>Embryophyta</taxon>
        <taxon>Tracheophyta</taxon>
        <taxon>Spermatophyta</taxon>
        <taxon>Magnoliopsida</taxon>
        <taxon>eudicotyledons</taxon>
        <taxon>Gunneridae</taxon>
        <taxon>Pentapetalae</taxon>
        <taxon>rosids</taxon>
        <taxon>malvids</taxon>
        <taxon>Malvales</taxon>
        <taxon>Malvaceae</taxon>
        <taxon>Malvoideae</taxon>
        <taxon>Hibiscus</taxon>
    </lineage>
</organism>